<evidence type="ECO:0000256" key="3">
    <source>
        <dbReference type="ARBA" id="ARBA00023052"/>
    </source>
</evidence>
<dbReference type="InterPro" id="IPR029061">
    <property type="entry name" value="THDP-binding"/>
</dbReference>
<evidence type="ECO:0000256" key="1">
    <source>
        <dbReference type="ARBA" id="ARBA00001964"/>
    </source>
</evidence>
<dbReference type="Pfam" id="PF00676">
    <property type="entry name" value="E1_dh"/>
    <property type="match status" value="1"/>
</dbReference>
<keyword evidence="4" id="KW-0175">Coiled coil</keyword>
<dbReference type="EMBL" id="JAOQJQ010000003">
    <property type="protein sequence ID" value="MCU6762422.1"/>
    <property type="molecule type" value="Genomic_DNA"/>
</dbReference>
<dbReference type="SUPFAM" id="SSF52518">
    <property type="entry name" value="Thiamin diphosphate-binding fold (THDP-binding)"/>
    <property type="match status" value="1"/>
</dbReference>
<proteinExistence type="predicted"/>
<dbReference type="PANTHER" id="PTHR11516:SF41">
    <property type="entry name" value="3-METHYL-2-OXOBUTANOATE DEHYDROGENASE SUBUNIT ALPHA"/>
    <property type="match status" value="1"/>
</dbReference>
<evidence type="ECO:0000256" key="4">
    <source>
        <dbReference type="SAM" id="Coils"/>
    </source>
</evidence>
<dbReference type="PANTHER" id="PTHR11516">
    <property type="entry name" value="PYRUVATE DEHYDROGENASE E1 COMPONENT, ALPHA SUBUNIT BACTERIAL AND ORGANELLAR"/>
    <property type="match status" value="1"/>
</dbReference>
<organism evidence="6 7">
    <name type="scientific">Brotonthovivens ammoniilytica</name>
    <dbReference type="NCBI Taxonomy" id="2981725"/>
    <lineage>
        <taxon>Bacteria</taxon>
        <taxon>Bacillati</taxon>
        <taxon>Bacillota</taxon>
        <taxon>Clostridia</taxon>
        <taxon>Lachnospirales</taxon>
        <taxon>Lachnospiraceae</taxon>
        <taxon>Brotonthovivens</taxon>
    </lineage>
</organism>
<evidence type="ECO:0000313" key="7">
    <source>
        <dbReference type="Proteomes" id="UP001652442"/>
    </source>
</evidence>
<gene>
    <name evidence="6" type="ORF">OCV88_08760</name>
</gene>
<accession>A0ABT2TL89</accession>
<dbReference type="CDD" id="cd02000">
    <property type="entry name" value="TPP_E1_PDC_ADC_BCADC"/>
    <property type="match status" value="1"/>
</dbReference>
<comment type="cofactor">
    <cofactor evidence="1">
        <name>thiamine diphosphate</name>
        <dbReference type="ChEBI" id="CHEBI:58937"/>
    </cofactor>
</comment>
<dbReference type="Gene3D" id="3.40.50.970">
    <property type="match status" value="1"/>
</dbReference>
<dbReference type="RefSeq" id="WP_158425128.1">
    <property type="nucleotide sequence ID" value="NZ_JAOQJQ010000003.1"/>
</dbReference>
<comment type="caution">
    <text evidence="6">The sequence shown here is derived from an EMBL/GenBank/DDBJ whole genome shotgun (WGS) entry which is preliminary data.</text>
</comment>
<dbReference type="Proteomes" id="UP001652442">
    <property type="component" value="Unassembled WGS sequence"/>
</dbReference>
<evidence type="ECO:0000256" key="2">
    <source>
        <dbReference type="ARBA" id="ARBA00023002"/>
    </source>
</evidence>
<evidence type="ECO:0000313" key="6">
    <source>
        <dbReference type="EMBL" id="MCU6762422.1"/>
    </source>
</evidence>
<sequence>MKYSNDELLAMYRTMVTGRLFDLELDRQNNQGHLQGMFHFSINQEAIGTAVAHALKDDEPFMPSHRCRPLHLYRLDLRKFLAEQVGLKSGYSKGTSSDFHLCLPEIGFVPNPSILGAGAPIACGYAFALKRKSPGKAMIQLMGDGTFNQGVVHEALNWAAVQKLPLVFLVENNGWAMNTDPSYYRANDNIADRARACGLDAVSVDGNDLMAMREVTDAALDRARKHSMPSLIEACTYRVKGHFNGDTGWYRDPKYHEEMMERYSDPIPRYEKILVENHVALQEELDAMKKQIKKEIRKIANEVYEESLDPANKVDIEEMLRPETMWAMPMEGLR</sequence>
<keyword evidence="3" id="KW-0786">Thiamine pyrophosphate</keyword>
<keyword evidence="7" id="KW-1185">Reference proteome</keyword>
<protein>
    <submittedName>
        <fullName evidence="6">Thiamine pyrophosphate-dependent dehydrogenase E1 component subunit alpha</fullName>
    </submittedName>
</protein>
<evidence type="ECO:0000259" key="5">
    <source>
        <dbReference type="Pfam" id="PF00676"/>
    </source>
</evidence>
<reference evidence="6 7" key="1">
    <citation type="journal article" date="2021" name="ISME Commun">
        <title>Automated analysis of genomic sequences facilitates high-throughput and comprehensive description of bacteria.</title>
        <authorList>
            <person name="Hitch T.C.A."/>
        </authorList>
    </citation>
    <scope>NUCLEOTIDE SEQUENCE [LARGE SCALE GENOMIC DNA]</scope>
    <source>
        <strain evidence="6 7">Sanger_109</strain>
    </source>
</reference>
<feature type="coiled-coil region" evidence="4">
    <location>
        <begin position="271"/>
        <end position="302"/>
    </location>
</feature>
<name>A0ABT2TL89_9FIRM</name>
<feature type="domain" description="Dehydrogenase E1 component" evidence="5">
    <location>
        <begin position="13"/>
        <end position="305"/>
    </location>
</feature>
<keyword evidence="2" id="KW-0560">Oxidoreductase</keyword>
<dbReference type="InterPro" id="IPR001017">
    <property type="entry name" value="DH_E1"/>
</dbReference>
<dbReference type="InterPro" id="IPR050642">
    <property type="entry name" value="PDH_E1_Alpha_Subunit"/>
</dbReference>